<dbReference type="EMBL" id="JBBPHU010000001">
    <property type="protein sequence ID" value="KAK7524685.1"/>
    <property type="molecule type" value="Genomic_DNA"/>
</dbReference>
<dbReference type="PANTHER" id="PTHR28173:SF1">
    <property type="entry name" value="RIBONUCLEASES P_MRP PROTEIN SUBUNIT POP8"/>
    <property type="match status" value="1"/>
</dbReference>
<evidence type="ECO:0000313" key="4">
    <source>
        <dbReference type="Proteomes" id="UP001363622"/>
    </source>
</evidence>
<keyword evidence="4" id="KW-1185">Reference proteome</keyword>
<dbReference type="InterPro" id="IPR020347">
    <property type="entry name" value="Pop8"/>
</dbReference>
<comment type="caution">
    <text evidence="3">The sequence shown here is derived from an EMBL/GenBank/DDBJ whole genome shotgun (WGS) entry which is preliminary data.</text>
</comment>
<name>A0ABR1L268_9PEZI</name>
<dbReference type="Pfam" id="PF20976">
    <property type="entry name" value="Pop8"/>
    <property type="match status" value="1"/>
</dbReference>
<evidence type="ECO:0000256" key="1">
    <source>
        <dbReference type="SAM" id="MobiDB-lite"/>
    </source>
</evidence>
<dbReference type="Proteomes" id="UP001363622">
    <property type="component" value="Unassembled WGS sequence"/>
</dbReference>
<feature type="compositionally biased region" description="Low complexity" evidence="1">
    <location>
        <begin position="15"/>
        <end position="39"/>
    </location>
</feature>
<dbReference type="InterPro" id="IPR049128">
    <property type="entry name" value="Pop8-like_dom"/>
</dbReference>
<organism evidence="3 4">
    <name type="scientific">Phyllosticta citriasiana</name>
    <dbReference type="NCBI Taxonomy" id="595635"/>
    <lineage>
        <taxon>Eukaryota</taxon>
        <taxon>Fungi</taxon>
        <taxon>Dikarya</taxon>
        <taxon>Ascomycota</taxon>
        <taxon>Pezizomycotina</taxon>
        <taxon>Dothideomycetes</taxon>
        <taxon>Dothideomycetes incertae sedis</taxon>
        <taxon>Botryosphaeriales</taxon>
        <taxon>Phyllostictaceae</taxon>
        <taxon>Phyllosticta</taxon>
    </lineage>
</organism>
<feature type="region of interest" description="Disordered" evidence="1">
    <location>
        <begin position="1"/>
        <end position="75"/>
    </location>
</feature>
<feature type="domain" description="Ribonucleases P/MRP subunit Pop8-like" evidence="2">
    <location>
        <begin position="68"/>
        <end position="107"/>
    </location>
</feature>
<gene>
    <name evidence="3" type="ORF">IWZ03DRAFT_367836</name>
</gene>
<dbReference type="PANTHER" id="PTHR28173">
    <property type="entry name" value="RIBONUCLEASES P/MRP PROTEIN SUBUNIT POP8"/>
    <property type="match status" value="1"/>
</dbReference>
<reference evidence="3 4" key="1">
    <citation type="submission" date="2024-04" db="EMBL/GenBank/DDBJ databases">
        <title>Phyllosticta paracitricarpa is synonymous to the EU quarantine fungus P. citricarpa based on phylogenomic analyses.</title>
        <authorList>
            <consortium name="Lawrence Berkeley National Laboratory"/>
            <person name="Van Ingen-Buijs V.A."/>
            <person name="Van Westerhoven A.C."/>
            <person name="Haridas S."/>
            <person name="Skiadas P."/>
            <person name="Martin F."/>
            <person name="Groenewald J.Z."/>
            <person name="Crous P.W."/>
            <person name="Seidl M.F."/>
        </authorList>
    </citation>
    <scope>NUCLEOTIDE SEQUENCE [LARGE SCALE GENOMIC DNA]</scope>
    <source>
        <strain evidence="3 4">CBS 123371</strain>
    </source>
</reference>
<sequence length="213" mass="21671">MPSTLPLSQPPPTTTPTTTKATPPTTTTYSSSSSSTTATKKTHTHPPSPHLYIHLTYHLPHPSPSSSSSSSSDIVTDPITLRQSLTAALRQHHGHHGAAIPLDILYVGASAPNSSASAAKNTTAQSTSTSKMAMSVTHIVVRAPLDDGGAVVSACGAWVGEAVVGGGGGGGGRAGVGMGRGGEDDDAMRSRWVVRGWDGVLARLVMGGGQDLF</sequence>
<proteinExistence type="predicted"/>
<accession>A0ABR1L268</accession>
<protein>
    <recommendedName>
        <fullName evidence="2">Ribonucleases P/MRP subunit Pop8-like domain-containing protein</fullName>
    </recommendedName>
</protein>
<evidence type="ECO:0000313" key="3">
    <source>
        <dbReference type="EMBL" id="KAK7524685.1"/>
    </source>
</evidence>
<evidence type="ECO:0000259" key="2">
    <source>
        <dbReference type="Pfam" id="PF20976"/>
    </source>
</evidence>